<gene>
    <name evidence="1" type="ORF">FXF68_01820</name>
</gene>
<sequence>MTTGWRAARRLEDGLGVGAQITCVGFRVGGWERLGTPERIRARVDLVERVRRLRGAKADALLAAGEFLVFVLRAEPADTTLALVDALRRHGAGRHGTRVGVTGGSAGPVSGAEAVAETVRLLGRGRRFGGEAPFYVLLGDLLHWHVRSASSLPRFQRVRGEAFGPDWWVWPRPGGVPVSPARREPPVPVRPARSLMRDGDHAAAAERLRGVLRVRPGAGPLLALGECHLVLGERRAAVETWRYLLRRYPLTLAAYPLMDLVEPDDVARGYLAEGLRVVRASPGLAAEPDRFEHGLLLALAARAYRRGEQRAGDRLVNEAADVHPGGGAPLRVLAVEALRRGDRAGARRLLAAALARQPDET</sequence>
<dbReference type="AlphaFoldDB" id="A0A5D3FUJ8"/>
<comment type="caution">
    <text evidence="1">The sequence shown here is derived from an EMBL/GenBank/DDBJ whole genome shotgun (WGS) entry which is preliminary data.</text>
</comment>
<dbReference type="Proteomes" id="UP000323505">
    <property type="component" value="Unassembled WGS sequence"/>
</dbReference>
<evidence type="ECO:0008006" key="3">
    <source>
        <dbReference type="Google" id="ProtNLM"/>
    </source>
</evidence>
<proteinExistence type="predicted"/>
<reference evidence="1 2" key="1">
    <citation type="submission" date="2019-08" db="EMBL/GenBank/DDBJ databases">
        <title>Actinomadura sp. nov. CYP1-5 isolated from mountain soil.</title>
        <authorList>
            <person name="Songsumanus A."/>
            <person name="Kuncharoen N."/>
            <person name="Kudo T."/>
            <person name="Yuki M."/>
            <person name="Igarashi Y."/>
            <person name="Tanasupawat S."/>
        </authorList>
    </citation>
    <scope>NUCLEOTIDE SEQUENCE [LARGE SCALE GENOMIC DNA]</scope>
    <source>
        <strain evidence="1 2">CYP1-5</strain>
    </source>
</reference>
<dbReference type="InterPro" id="IPR011990">
    <property type="entry name" value="TPR-like_helical_dom_sf"/>
</dbReference>
<accession>A0A5D3FUJ8</accession>
<keyword evidence="2" id="KW-1185">Reference proteome</keyword>
<dbReference type="SUPFAM" id="SSF48452">
    <property type="entry name" value="TPR-like"/>
    <property type="match status" value="1"/>
</dbReference>
<dbReference type="RefSeq" id="WP_148757087.1">
    <property type="nucleotide sequence ID" value="NZ_VSRQ01000001.1"/>
</dbReference>
<evidence type="ECO:0000313" key="1">
    <source>
        <dbReference type="EMBL" id="TYK52537.1"/>
    </source>
</evidence>
<organism evidence="1 2">
    <name type="scientific">Actinomadura decatromicini</name>
    <dbReference type="NCBI Taxonomy" id="2604572"/>
    <lineage>
        <taxon>Bacteria</taxon>
        <taxon>Bacillati</taxon>
        <taxon>Actinomycetota</taxon>
        <taxon>Actinomycetes</taxon>
        <taxon>Streptosporangiales</taxon>
        <taxon>Thermomonosporaceae</taxon>
        <taxon>Actinomadura</taxon>
    </lineage>
</organism>
<dbReference type="EMBL" id="VSRQ01000001">
    <property type="protein sequence ID" value="TYK52537.1"/>
    <property type="molecule type" value="Genomic_DNA"/>
</dbReference>
<dbReference type="Gene3D" id="1.25.40.10">
    <property type="entry name" value="Tetratricopeptide repeat domain"/>
    <property type="match status" value="1"/>
</dbReference>
<protein>
    <recommendedName>
        <fullName evidence="3">Tetratricopeptide repeat protein</fullName>
    </recommendedName>
</protein>
<evidence type="ECO:0000313" key="2">
    <source>
        <dbReference type="Proteomes" id="UP000323505"/>
    </source>
</evidence>
<name>A0A5D3FUJ8_9ACTN</name>